<dbReference type="Pfam" id="PF12728">
    <property type="entry name" value="HTH_17"/>
    <property type="match status" value="1"/>
</dbReference>
<accession>A0ABU3RWE4</accession>
<protein>
    <submittedName>
        <fullName evidence="2">Helix-turn-helix domain-containing protein</fullName>
    </submittedName>
</protein>
<dbReference type="InterPro" id="IPR041657">
    <property type="entry name" value="HTH_17"/>
</dbReference>
<evidence type="ECO:0000313" key="2">
    <source>
        <dbReference type="EMBL" id="MDU0327210.1"/>
    </source>
</evidence>
<keyword evidence="3" id="KW-1185">Reference proteome</keyword>
<organism evidence="2 3">
    <name type="scientific">Microbacterium algihabitans</name>
    <dbReference type="NCBI Taxonomy" id="3075992"/>
    <lineage>
        <taxon>Bacteria</taxon>
        <taxon>Bacillati</taxon>
        <taxon>Actinomycetota</taxon>
        <taxon>Actinomycetes</taxon>
        <taxon>Micrococcales</taxon>
        <taxon>Microbacteriaceae</taxon>
        <taxon>Microbacterium</taxon>
    </lineage>
</organism>
<sequence length="58" mass="6572">MDKLMTVREAAVPLGTTEKGLRWMIYAGTAPKSALVGGRRRMFRESDIQAWIDAQFKD</sequence>
<dbReference type="RefSeq" id="WP_316001457.1">
    <property type="nucleotide sequence ID" value="NZ_JAWDIU010000003.1"/>
</dbReference>
<dbReference type="EMBL" id="JAWDIU010000003">
    <property type="protein sequence ID" value="MDU0327210.1"/>
    <property type="molecule type" value="Genomic_DNA"/>
</dbReference>
<comment type="caution">
    <text evidence="2">The sequence shown here is derived from an EMBL/GenBank/DDBJ whole genome shotgun (WGS) entry which is preliminary data.</text>
</comment>
<dbReference type="InterPro" id="IPR009061">
    <property type="entry name" value="DNA-bd_dom_put_sf"/>
</dbReference>
<name>A0ABU3RWE4_9MICO</name>
<evidence type="ECO:0000313" key="3">
    <source>
        <dbReference type="Proteomes" id="UP001256673"/>
    </source>
</evidence>
<proteinExistence type="predicted"/>
<evidence type="ECO:0000259" key="1">
    <source>
        <dbReference type="Pfam" id="PF12728"/>
    </source>
</evidence>
<dbReference type="SUPFAM" id="SSF46955">
    <property type="entry name" value="Putative DNA-binding domain"/>
    <property type="match status" value="1"/>
</dbReference>
<feature type="domain" description="Helix-turn-helix" evidence="1">
    <location>
        <begin position="4"/>
        <end position="55"/>
    </location>
</feature>
<reference evidence="2 3" key="1">
    <citation type="submission" date="2023-09" db="EMBL/GenBank/DDBJ databases">
        <title>Microbacterium fusihabitans sp. nov., Microbacterium phycihabitans sp. nov., and Microbacterium cervinum sp. nov., isolated from dried seaweeds of beach.</title>
        <authorList>
            <person name="Lee S.D."/>
        </authorList>
    </citation>
    <scope>NUCLEOTIDE SEQUENCE [LARGE SCALE GENOMIC DNA]</scope>
    <source>
        <strain evidence="2 3">KSW2-21</strain>
    </source>
</reference>
<gene>
    <name evidence="2" type="ORF">RWH43_10635</name>
</gene>
<dbReference type="Proteomes" id="UP001256673">
    <property type="component" value="Unassembled WGS sequence"/>
</dbReference>